<dbReference type="InterPro" id="IPR036249">
    <property type="entry name" value="Thioredoxin-like_sf"/>
</dbReference>
<dbReference type="InterPro" id="IPR013766">
    <property type="entry name" value="Thioredoxin_domain"/>
</dbReference>
<dbReference type="InterPro" id="IPR000866">
    <property type="entry name" value="AhpC/TSA"/>
</dbReference>
<accession>A0A1W7CYE9</accession>
<evidence type="ECO:0000256" key="3">
    <source>
        <dbReference type="ARBA" id="ARBA00022968"/>
    </source>
</evidence>
<dbReference type="Gene3D" id="3.40.30.10">
    <property type="entry name" value="Glutaredoxin"/>
    <property type="match status" value="1"/>
</dbReference>
<evidence type="ECO:0000256" key="5">
    <source>
        <dbReference type="ARBA" id="ARBA00023284"/>
    </source>
</evidence>
<evidence type="ECO:0000256" key="2">
    <source>
        <dbReference type="ARBA" id="ARBA00022748"/>
    </source>
</evidence>
<evidence type="ECO:0000313" key="8">
    <source>
        <dbReference type="EMBL" id="ARQ69360.1"/>
    </source>
</evidence>
<dbReference type="GO" id="GO:0017004">
    <property type="term" value="P:cytochrome complex assembly"/>
    <property type="evidence" value="ECO:0007669"/>
    <property type="project" value="UniProtKB-KW"/>
</dbReference>
<organism evidence="8 9">
    <name type="scientific">Streptomyces marincola</name>
    <dbReference type="NCBI Taxonomy" id="2878388"/>
    <lineage>
        <taxon>Bacteria</taxon>
        <taxon>Bacillati</taxon>
        <taxon>Actinomycetota</taxon>
        <taxon>Actinomycetes</taxon>
        <taxon>Kitasatosporales</taxon>
        <taxon>Streptomycetaceae</taxon>
        <taxon>Streptomyces</taxon>
    </lineage>
</organism>
<dbReference type="GO" id="GO:0016209">
    <property type="term" value="F:antioxidant activity"/>
    <property type="evidence" value="ECO:0007669"/>
    <property type="project" value="InterPro"/>
</dbReference>
<dbReference type="PANTHER" id="PTHR42852">
    <property type="entry name" value="THIOL:DISULFIDE INTERCHANGE PROTEIN DSBE"/>
    <property type="match status" value="1"/>
</dbReference>
<feature type="domain" description="Thioredoxin" evidence="7">
    <location>
        <begin position="50"/>
        <end position="194"/>
    </location>
</feature>
<keyword evidence="2" id="KW-0201">Cytochrome c-type biogenesis</keyword>
<reference evidence="8 9" key="1">
    <citation type="submission" date="2017-05" db="EMBL/GenBank/DDBJ databases">
        <title>Complete genome sequence of Streptomyces sp. SCSIO 03032 revealed the diverse biosynthetic pathways for its bioactive secondary metabolites.</title>
        <authorList>
            <person name="Ma L."/>
            <person name="Zhu Y."/>
            <person name="Zhang W."/>
            <person name="Zhang G."/>
            <person name="Tian X."/>
            <person name="Zhang S."/>
            <person name="Zhang C."/>
        </authorList>
    </citation>
    <scope>NUCLEOTIDE SEQUENCE [LARGE SCALE GENOMIC DNA]</scope>
    <source>
        <strain evidence="8 9">SCSIO 03032</strain>
    </source>
</reference>
<evidence type="ECO:0000259" key="7">
    <source>
        <dbReference type="PROSITE" id="PS51352"/>
    </source>
</evidence>
<feature type="chain" id="PRO_5039465291" evidence="6">
    <location>
        <begin position="21"/>
        <end position="196"/>
    </location>
</feature>
<keyword evidence="5" id="KW-0676">Redox-active center</keyword>
<dbReference type="SUPFAM" id="SSF52833">
    <property type="entry name" value="Thioredoxin-like"/>
    <property type="match status" value="1"/>
</dbReference>
<dbReference type="PROSITE" id="PS51257">
    <property type="entry name" value="PROKAR_LIPOPROTEIN"/>
    <property type="match status" value="1"/>
</dbReference>
<sequence>MIQFRSARVALAAAATGALALTACTADGAGPSGGDTNIVQGSGDITHVAAADRQEAPDLAGETIEGERLALSDFRGQVIVLNVWGSWCAPCIAEADDLVRVAEATADQGVQFVGINTRDNSRVNAAEFEEAHGVPYPSLYDPDGRLLLEFPRGSLNPQAIPSTLIIDREGRIAARALTALSEERLTEALDPVLQEG</sequence>
<dbReference type="GO" id="GO:0030313">
    <property type="term" value="C:cell envelope"/>
    <property type="evidence" value="ECO:0007669"/>
    <property type="project" value="UniProtKB-SubCell"/>
</dbReference>
<dbReference type="EMBL" id="CP021121">
    <property type="protein sequence ID" value="ARQ69360.1"/>
    <property type="molecule type" value="Genomic_DNA"/>
</dbReference>
<keyword evidence="3" id="KW-0735">Signal-anchor</keyword>
<dbReference type="RefSeq" id="WP_086159142.1">
    <property type="nucleotide sequence ID" value="NZ_CP021121.1"/>
</dbReference>
<protein>
    <submittedName>
        <fullName evidence="8">Redoxin domain-containing protein</fullName>
    </submittedName>
</protein>
<proteinExistence type="predicted"/>
<comment type="subcellular location">
    <subcellularLocation>
        <location evidence="1">Cell envelope</location>
    </subcellularLocation>
</comment>
<dbReference type="InterPro" id="IPR050553">
    <property type="entry name" value="Thioredoxin_ResA/DsbE_sf"/>
</dbReference>
<dbReference type="PROSITE" id="PS51352">
    <property type="entry name" value="THIOREDOXIN_2"/>
    <property type="match status" value="1"/>
</dbReference>
<dbReference type="Pfam" id="PF00578">
    <property type="entry name" value="AhpC-TSA"/>
    <property type="match status" value="1"/>
</dbReference>
<dbReference type="GO" id="GO:0016491">
    <property type="term" value="F:oxidoreductase activity"/>
    <property type="evidence" value="ECO:0007669"/>
    <property type="project" value="InterPro"/>
</dbReference>
<dbReference type="CDD" id="cd02966">
    <property type="entry name" value="TlpA_like_family"/>
    <property type="match status" value="1"/>
</dbReference>
<evidence type="ECO:0000256" key="6">
    <source>
        <dbReference type="SAM" id="SignalP"/>
    </source>
</evidence>
<keyword evidence="3" id="KW-0812">Transmembrane</keyword>
<dbReference type="Proteomes" id="UP000194218">
    <property type="component" value="Chromosome"/>
</dbReference>
<keyword evidence="9" id="KW-1185">Reference proteome</keyword>
<dbReference type="PANTHER" id="PTHR42852:SF6">
    <property type="entry name" value="THIOL:DISULFIDE INTERCHANGE PROTEIN DSBE"/>
    <property type="match status" value="1"/>
</dbReference>
<keyword evidence="6" id="KW-0732">Signal</keyword>
<evidence type="ECO:0000256" key="4">
    <source>
        <dbReference type="ARBA" id="ARBA00023157"/>
    </source>
</evidence>
<name>A0A1W7CYE9_9ACTN</name>
<evidence type="ECO:0000256" key="1">
    <source>
        <dbReference type="ARBA" id="ARBA00004196"/>
    </source>
</evidence>
<evidence type="ECO:0000313" key="9">
    <source>
        <dbReference type="Proteomes" id="UP000194218"/>
    </source>
</evidence>
<dbReference type="AlphaFoldDB" id="A0A1W7CYE9"/>
<keyword evidence="4" id="KW-1015">Disulfide bond</keyword>
<gene>
    <name evidence="8" type="ORF">CAG99_11180</name>
</gene>
<dbReference type="OrthoDB" id="9796554at2"/>
<dbReference type="KEGG" id="smao:CAG99_11180"/>
<feature type="signal peptide" evidence="6">
    <location>
        <begin position="1"/>
        <end position="20"/>
    </location>
</feature>